<dbReference type="Pfam" id="PF13585">
    <property type="entry name" value="CHU_C"/>
    <property type="match status" value="1"/>
</dbReference>
<accession>A0A7W2M4D5</accession>
<dbReference type="Pfam" id="PF13573">
    <property type="entry name" value="SprB"/>
    <property type="match status" value="8"/>
</dbReference>
<evidence type="ECO:0000313" key="3">
    <source>
        <dbReference type="Proteomes" id="UP000541857"/>
    </source>
</evidence>
<dbReference type="NCBIfam" id="TIGR04131">
    <property type="entry name" value="Bac_Flav_CTERM"/>
    <property type="match status" value="1"/>
</dbReference>
<dbReference type="InterPro" id="IPR025667">
    <property type="entry name" value="SprB_repeat"/>
</dbReference>
<dbReference type="InterPro" id="IPR026341">
    <property type="entry name" value="T9SS_type_B"/>
</dbReference>
<sequence length="3281" mass="344890">MPLDKNEPSKSTKIMKKPTFSRIAFIALLLLMGLESIAQNHVPFVPRYDEAIKGDMLLIGNNNLSVHRTNPYTGNTNNENWRNRDKMVYVDIDGDSSTFNSSSADLNVPSDTNCYQVVYAALYWTAVVKGDTPMSDIKFKTPESGGYIDITGEQIYYQDSSDDRNSNAYVYYKNVTDIMSGLSDADGTYTVANISSATSAMMTGGRNREGLSSGWSLFVIYEDPLLPSKYITSFDGFTKINNTGPVADREQSFDIVGFRTIPVGPVRAKYAFSALEGDKSWENDYLEINGTRISATTAGGTTIRPNNNFFNSSVSIIDPITNTPMLFTDRNPASSNTLGFDAGIINIPNAGNNVIGNGDTSATIKLGTNTDIYYFYFSAFAIEIIAPKIVLTKIVEDTAGNDIGGQLVNLGDELNYVIGFQNVGNDHATNLIIRDVLPQNIVFNYPEDLGLLPSGVTVQSYNPATREIIFAVDNSVVEIDDPVQEIRFKVTVVKTCSLLNDACSNIISNQAYSTYNGTDNPNFTISDDPSFSSNTGCLLTPGATNFLADITCDFEEEVILCGSSVTLTAGSGYDSYTWSTSPTGSPVIGTTQSITVTTTGTYYVHNTASAPCQSIDQRFVVVTYGENDVNPLIPFADEVVTCPNDGKQLPNFFLCGANDIRNIETNITDTSSIIWEKLDETSCSAVPLEDCANEDSSCTWNQVATGPNYNINLAGQYRITLNYEGGCFSQYYFNVYSNILVPTATSKDIICDIPGEIVVGGVPNGYEYSIDGSNYQSSNVFSVATPGVYSVYVKQIGFDSSPCIFSVPDIQIRERNFTGTAVVTQPLCHDDKGSVKLAANDARAQYFYSLSKGATLIHEVGPIMESDYSFNNLNPGTYTATISTEDGCSEIVDFEIINPELLTATSAITRPLLACDYPDDDPDDGKEGDGDSDGDVGAEPRGGIITVYPNGGTAPYYYFVNGATEFQSDPEIIVTAPGTYTIRVVDANNCSTETTIQIEETPAPEFTVASTDILCDDPNSGTININVTNAHGTTLKYSIDGGETFVNSSAFSGLTAGSYEVVVEYMIGTASCWTDPETVIIDPSVAMEGVATLEAPFTCDSNGTITVSGVSGGTAPHLFSIDGVNFQASPAFTNLTAGTYTITVKDALECTFATNSITIEALNPPTNLTFDSTALTCPTNTSDVTITGTTGGTGELEYQIIAPAAAVTAYQTSTTFAGLAPGTYTFQVKDANDCTYSESFTIASLPTLQVVAQPINDETCFGADDGSARFTVSGTTDFTYTVNGGTATTGTSPVVLTGLAVGTHTIVVTDVATNCTATASVTINGSSAALTMATTIEPITCLQDGSVKIDASGGWGGNTFSLTLPDGTALPAQANNTFSNLTQDGTYTVSVTDAKNCIVTETFVLATPDAIVATIEQGANLCYNTNTGATIEVNVTAGQAPFEYSINGNAFQSNTTFINLVPGAYTIIVRDAYGCELTLPTEVIEPQLSMSTIFTKDLDCTGSPDAEITGTIVGGYAPFTHEVAINGGAYTALGATGSSFVYATANSGTYQFRVTDAQGCIVESGITTIDPLSPPAISAAVQAQDILCFGDDNGSITVTIDTSVGTPPFVINIHNDTTGTDYGTQTSGLAAGTYTVTVTDAKSCTVTETVIIDQPDAINVASHAEPITCDSANGGISKGSVIIDGVTGGTPPYNYFVTGTNGYDESELNTDGSTSYTFDVVDFGLYQINVVDANGCSVLVQDVLVASPPDDLQINIQSTVDCATGGEAIVSVGTALASAGPFYFSTYPATGTAPGGSWVAEDAVGSKSTTFTNLTPGVTYTFIVYDQSTGCTHYEVAPDAIPSNSNLTATALSSNNITCTGSADGNVSFTIESPYGTATNVNYEIFNSYSLVSTGINGSGSVPANGSLDVDNLGPLPFGNYYVLISETSGPNSGCSVITVPFNITESAIPLSLTTSVDQNANCNVNSGLISAVGRDGTAPYTYQLTNSATAPLATDPAWASANTFNRDAGSYFVHVMDAYGCIVSSSVVVLPQDPTPIVALDLTNQCDTAEGDFEIEVSLPTAGIAPYSFSINGGAFQTRTAPFTITNLTSGTHTVEVRDANGCGNLETITIEPPVGITPAITALPTCANDDGVITVTAIGGSGSYSYAISPNAGSITLTGNVFSGVPSGTYTITVTDTNTLCTTDVSVTLEAATPVLFTADPTHVSCFGGSDGTITVNLPASNDNPVYTYAIIAGPSLVAAQGSKVFTGLVAGTYTVEVTSGRGCSSTVDVTVTEPTELTVSGVATDFACALDNSKSVSTLTITAMGGTTDYTYSIDGTNYFTTNTFEIIDTGVAQTIDVYAKDANGCVATDTVNILPLPELTAAAVTIVDAIDCNETGSVRIEVTGGSGDFLYQMLPSGTPQASNIFNITLPGDYYFQVTDVVTGCYIETLAFTVDPFDVIDVVATPTTAVTCYGNTNGALEINVSGYSGNYTYEVLDNAGAAVIAPTNANTSTNPQVINGLGGGNYTVVVTETDSPFCATVTNVVTIASPATPLTLEVSETSNVTCDDDQGTITALAKGGWGSYEYELTGAATVAYSPNGTFTGLSAGVYVVNVRDAGGCIATETVTLVAPTPIASSFTASATTLPCFGDQTASISITNVTGGQGSNYTYTLNMVSPTPSSSGPQSTPVFSGLSAGTYTYTITDGYNCSFNSGDIVIAQPTPIEASLTAVTTPTCITQATLTLSANGGTGLYTYSDTSTFTNILGTFTNATTISVAAGTYKYYVRDANGCVATVTNDIKIDPVPDLTLDLLLTNATINCTGDNSAVIVATAQGGLGNYVYTLLNASGNPIPSAVQNTPGVFTELVAGTYFVKVDSGDCDTTSKMVEIKEPLAAIEATAITTNVSCFGGNNGSVEITATGGTGIIKYAISPQLNQFFEKNVFENLAPGTYDIIAQDELGCYVNLNVTITEPAAVIVSLIPGSSVPEICEGDTDGMFSITITGGTAPYSVSLDDYDGPYTTGTATQTQFDFTGLKGGDHSVFVRDSEGCESEWNITFPESVKIDPMVEIEYLCEGNMPGNRVTVTFDDSIQDMSDLDFSLNGGAFQSSNVFNNIVAGVGHYIDVRHTNGCIKRTALFDIDQVDALSLVLSDGDMNQIVATATGGTEGYLFTLNGEDMGSENTFVIRESGNYTVTVTDSSGCVATATRYFEYIDICIPNYFTPNGDNHLDTWAPGCSNNYANLEFKIFDRYGREVGTYRQGQSWDGKYRGRELPTGDYWYIVKLNDGKDDRDFVGHFTLYR</sequence>
<reference evidence="2 3" key="1">
    <citation type="submission" date="2020-07" db="EMBL/GenBank/DDBJ databases">
        <title>Bacterium isolated from marine sediment.</title>
        <authorList>
            <person name="Shang D."/>
        </authorList>
    </citation>
    <scope>NUCLEOTIDE SEQUENCE [LARGE SCALE GENOMIC DNA]</scope>
    <source>
        <strain evidence="2 3">F6074</strain>
    </source>
</reference>
<organism evidence="2 3">
    <name type="scientific">Gelidibacter maritimus</name>
    <dbReference type="NCBI Taxonomy" id="2761487"/>
    <lineage>
        <taxon>Bacteria</taxon>
        <taxon>Pseudomonadati</taxon>
        <taxon>Bacteroidota</taxon>
        <taxon>Flavobacteriia</taxon>
        <taxon>Flavobacteriales</taxon>
        <taxon>Flavobacteriaceae</taxon>
        <taxon>Gelidibacter</taxon>
    </lineage>
</organism>
<dbReference type="InterPro" id="IPR047589">
    <property type="entry name" value="DUF11_rpt"/>
</dbReference>
<protein>
    <submittedName>
        <fullName evidence="2">T9SS type B sorting domain-containing protein</fullName>
    </submittedName>
</protein>
<evidence type="ECO:0000313" key="2">
    <source>
        <dbReference type="EMBL" id="MBA6152494.1"/>
    </source>
</evidence>
<dbReference type="Proteomes" id="UP000541857">
    <property type="component" value="Unassembled WGS sequence"/>
</dbReference>
<feature type="region of interest" description="Disordered" evidence="1">
    <location>
        <begin position="914"/>
        <end position="942"/>
    </location>
</feature>
<gene>
    <name evidence="2" type="ORF">H3Z82_07125</name>
</gene>
<dbReference type="NCBIfam" id="TIGR01451">
    <property type="entry name" value="B_ant_repeat"/>
    <property type="match status" value="1"/>
</dbReference>
<feature type="compositionally biased region" description="Acidic residues" evidence="1">
    <location>
        <begin position="917"/>
        <end position="936"/>
    </location>
</feature>
<dbReference type="Gene3D" id="2.60.40.740">
    <property type="match status" value="1"/>
</dbReference>
<keyword evidence="3" id="KW-1185">Reference proteome</keyword>
<comment type="caution">
    <text evidence="2">The sequence shown here is derived from an EMBL/GenBank/DDBJ whole genome shotgun (WGS) entry which is preliminary data.</text>
</comment>
<proteinExistence type="predicted"/>
<dbReference type="EMBL" id="JACGLT010000004">
    <property type="protein sequence ID" value="MBA6152494.1"/>
    <property type="molecule type" value="Genomic_DNA"/>
</dbReference>
<name>A0A7W2M4D5_9FLAO</name>
<evidence type="ECO:0000256" key="1">
    <source>
        <dbReference type="SAM" id="MobiDB-lite"/>
    </source>
</evidence>